<feature type="transmembrane region" description="Helical" evidence="12">
    <location>
        <begin position="410"/>
        <end position="431"/>
    </location>
</feature>
<dbReference type="PANTHER" id="PTHR42985:SF25">
    <property type="entry name" value="SODIUM-COUPLED MONOCARBOXYLATE TRANSPORTER 1"/>
    <property type="match status" value="1"/>
</dbReference>
<keyword evidence="6 12" id="KW-1133">Transmembrane helix</keyword>
<dbReference type="PROSITE" id="PS50283">
    <property type="entry name" value="NA_SOLUT_SYMP_3"/>
    <property type="match status" value="1"/>
</dbReference>
<dbReference type="Proteomes" id="UP001314229">
    <property type="component" value="Unassembled WGS sequence"/>
</dbReference>
<evidence type="ECO:0000256" key="5">
    <source>
        <dbReference type="ARBA" id="ARBA00022692"/>
    </source>
</evidence>
<feature type="transmembrane region" description="Helical" evidence="12">
    <location>
        <begin position="384"/>
        <end position="404"/>
    </location>
</feature>
<protein>
    <submittedName>
        <fullName evidence="13">Sodium-coupled monocarboxylate transporter 1</fullName>
    </submittedName>
</protein>
<feature type="transmembrane region" description="Helical" evidence="12">
    <location>
        <begin position="16"/>
        <end position="35"/>
    </location>
</feature>
<organism evidence="13 14">
    <name type="scientific">Scomber scombrus</name>
    <name type="common">Atlantic mackerel</name>
    <name type="synonym">Scomber vernalis</name>
    <dbReference type="NCBI Taxonomy" id="13677"/>
    <lineage>
        <taxon>Eukaryota</taxon>
        <taxon>Metazoa</taxon>
        <taxon>Chordata</taxon>
        <taxon>Craniata</taxon>
        <taxon>Vertebrata</taxon>
        <taxon>Euteleostomi</taxon>
        <taxon>Actinopterygii</taxon>
        <taxon>Neopterygii</taxon>
        <taxon>Teleostei</taxon>
        <taxon>Neoteleostei</taxon>
        <taxon>Acanthomorphata</taxon>
        <taxon>Pelagiaria</taxon>
        <taxon>Scombriformes</taxon>
        <taxon>Scombridae</taxon>
        <taxon>Scomber</taxon>
    </lineage>
</organism>
<keyword evidence="4" id="KW-1003">Cell membrane</keyword>
<dbReference type="GO" id="GO:0005343">
    <property type="term" value="F:organic acid:sodium symporter activity"/>
    <property type="evidence" value="ECO:0007669"/>
    <property type="project" value="TreeGrafter"/>
</dbReference>
<feature type="transmembrane region" description="Helical" evidence="12">
    <location>
        <begin position="195"/>
        <end position="215"/>
    </location>
</feature>
<dbReference type="InterPro" id="IPR038377">
    <property type="entry name" value="Na/Glc_symporter_sf"/>
</dbReference>
<feature type="transmembrane region" description="Helical" evidence="12">
    <location>
        <begin position="86"/>
        <end position="109"/>
    </location>
</feature>
<comment type="subcellular location">
    <subcellularLocation>
        <location evidence="1">Cell membrane</location>
        <topology evidence="1">Multi-pass membrane protein</topology>
    </subcellularLocation>
</comment>
<dbReference type="NCBIfam" id="TIGR00813">
    <property type="entry name" value="sss"/>
    <property type="match status" value="1"/>
</dbReference>
<feature type="transmembrane region" description="Helical" evidence="12">
    <location>
        <begin position="130"/>
        <end position="151"/>
    </location>
</feature>
<comment type="caution">
    <text evidence="13">The sequence shown here is derived from an EMBL/GenBank/DDBJ whole genome shotgun (WGS) entry which is preliminary data.</text>
</comment>
<dbReference type="Gene3D" id="1.20.1730.10">
    <property type="entry name" value="Sodium/glucose cotransporter"/>
    <property type="match status" value="1"/>
</dbReference>
<dbReference type="PANTHER" id="PTHR42985">
    <property type="entry name" value="SODIUM-COUPLED MONOCARBOXYLATE TRANSPORTER"/>
    <property type="match status" value="1"/>
</dbReference>
<evidence type="ECO:0000313" key="13">
    <source>
        <dbReference type="EMBL" id="CAK6967224.1"/>
    </source>
</evidence>
<feature type="transmembrane region" description="Helical" evidence="12">
    <location>
        <begin position="163"/>
        <end position="183"/>
    </location>
</feature>
<evidence type="ECO:0000256" key="4">
    <source>
        <dbReference type="ARBA" id="ARBA00022475"/>
    </source>
</evidence>
<sequence>MTGTGGQVATFSVWDYVVFAGTILAAAGVGLFQAIRGRKETSSDEFLLGGRQMTAVPVAMSLTASFMSGITVIGTPAEAYRYGTAFWLFGFSYAIMSVVTAEIFVPLFYRLGITSAYEYLEMRFSRPIRLIGTSMYIVQTALYTGLVIYAPALALNQITGLDLWGVLVATGAVCIVYCTLGGLKAVIWTDVLQMVIMLAGFVAVIARGAVLQGGLTRIWEDSREGGRLDAFDFDPDPLKRHTFWTILIGGSVMWVSIYSINQSQVQRYISCKTLGHAKMSLYVNMVGLWVTVSLAVFSGLTMYSIYKSCDPLENGDITTLDQMLPYLVMDILAAYPGIPGLFVAAAYSGTLSTVSSSINALVAVTVEDFIMPVCKTLTPKQVTWMNMGLSVFYGAVCIGMAGVASTMGSVLQAALSIFGMISGPLLGLYLLGMLFRTPNSIGGLVGMIIGLMLTLWVGIGGQLYPPTSEKTMPLPVSTVGCNNTIGQNYTTAAPWTSPVTLTTQQEFRPDLADSWYSLSYLYFCLLGTVTTIVSGMLVSMMTGGCKQKKLSSNLFVRKRDLICFSYCSKSEESDNKEKAASDIHMSADKSTLPDYEVMTKDVEKATKL</sequence>
<proteinExistence type="inferred from homology"/>
<evidence type="ECO:0000256" key="6">
    <source>
        <dbReference type="ARBA" id="ARBA00022989"/>
    </source>
</evidence>
<gene>
    <name evidence="13" type="ORF">FSCOSCO3_A028703</name>
</gene>
<dbReference type="AlphaFoldDB" id="A0AAV1P5Y2"/>
<comment type="similarity">
    <text evidence="2 11">Belongs to the sodium:solute symporter (SSF) (TC 2.A.21) family.</text>
</comment>
<evidence type="ECO:0000256" key="7">
    <source>
        <dbReference type="ARBA" id="ARBA00023053"/>
    </source>
</evidence>
<dbReference type="GO" id="GO:0070062">
    <property type="term" value="C:extracellular exosome"/>
    <property type="evidence" value="ECO:0007669"/>
    <property type="project" value="TreeGrafter"/>
</dbReference>
<feature type="transmembrane region" description="Helical" evidence="12">
    <location>
        <begin position="241"/>
        <end position="260"/>
    </location>
</feature>
<keyword evidence="5 12" id="KW-0812">Transmembrane</keyword>
<feature type="transmembrane region" description="Helical" evidence="12">
    <location>
        <begin position="443"/>
        <end position="464"/>
    </location>
</feature>
<feature type="transmembrane region" description="Helical" evidence="12">
    <location>
        <begin position="520"/>
        <end position="541"/>
    </location>
</feature>
<accession>A0AAV1P5Y2</accession>
<feature type="transmembrane region" description="Helical" evidence="12">
    <location>
        <begin position="55"/>
        <end position="74"/>
    </location>
</feature>
<dbReference type="InterPro" id="IPR051163">
    <property type="entry name" value="Sodium:Solute_Symporter_SSF"/>
</dbReference>
<feature type="transmembrane region" description="Helical" evidence="12">
    <location>
        <begin position="281"/>
        <end position="306"/>
    </location>
</feature>
<keyword evidence="7" id="KW-0915">Sodium</keyword>
<dbReference type="InterPro" id="IPR001734">
    <property type="entry name" value="Na/solute_symporter"/>
</dbReference>
<evidence type="ECO:0000256" key="1">
    <source>
        <dbReference type="ARBA" id="ARBA00004651"/>
    </source>
</evidence>
<keyword evidence="8" id="KW-0406">Ion transport</keyword>
<evidence type="ECO:0000256" key="10">
    <source>
        <dbReference type="ARBA" id="ARBA00023201"/>
    </source>
</evidence>
<evidence type="ECO:0000256" key="9">
    <source>
        <dbReference type="ARBA" id="ARBA00023136"/>
    </source>
</evidence>
<dbReference type="GO" id="GO:0005886">
    <property type="term" value="C:plasma membrane"/>
    <property type="evidence" value="ECO:0007669"/>
    <property type="project" value="UniProtKB-SubCell"/>
</dbReference>
<evidence type="ECO:0000256" key="11">
    <source>
        <dbReference type="RuleBase" id="RU362091"/>
    </source>
</evidence>
<evidence type="ECO:0000313" key="14">
    <source>
        <dbReference type="Proteomes" id="UP001314229"/>
    </source>
</evidence>
<dbReference type="Pfam" id="PF00474">
    <property type="entry name" value="SSF"/>
    <property type="match status" value="1"/>
</dbReference>
<evidence type="ECO:0000256" key="12">
    <source>
        <dbReference type="SAM" id="Phobius"/>
    </source>
</evidence>
<keyword evidence="9 12" id="KW-0472">Membrane</keyword>
<evidence type="ECO:0000256" key="3">
    <source>
        <dbReference type="ARBA" id="ARBA00022448"/>
    </source>
</evidence>
<keyword evidence="3" id="KW-0813">Transport</keyword>
<evidence type="ECO:0000256" key="2">
    <source>
        <dbReference type="ARBA" id="ARBA00006434"/>
    </source>
</evidence>
<reference evidence="13 14" key="1">
    <citation type="submission" date="2024-01" db="EMBL/GenBank/DDBJ databases">
        <authorList>
            <person name="Alioto T."/>
            <person name="Alioto T."/>
            <person name="Gomez Garrido J."/>
        </authorList>
    </citation>
    <scope>NUCLEOTIDE SEQUENCE [LARGE SCALE GENOMIC DNA]</scope>
</reference>
<evidence type="ECO:0000256" key="8">
    <source>
        <dbReference type="ARBA" id="ARBA00023065"/>
    </source>
</evidence>
<feature type="transmembrane region" description="Helical" evidence="12">
    <location>
        <begin position="326"/>
        <end position="347"/>
    </location>
</feature>
<keyword evidence="14" id="KW-1185">Reference proteome</keyword>
<keyword evidence="10" id="KW-0739">Sodium transport</keyword>
<name>A0AAV1P5Y2_SCOSC</name>
<dbReference type="GO" id="GO:0015730">
    <property type="term" value="P:propanoate transmembrane transport"/>
    <property type="evidence" value="ECO:0007669"/>
    <property type="project" value="TreeGrafter"/>
</dbReference>
<dbReference type="EMBL" id="CAWUFR010000102">
    <property type="protein sequence ID" value="CAK6967224.1"/>
    <property type="molecule type" value="Genomic_DNA"/>
</dbReference>